<reference evidence="2" key="1">
    <citation type="journal article" date="2024" name="Front. Bioeng. Biotechnol.">
        <title>Genome-scale model development and genomic sequencing of the oleaginous clade Lipomyces.</title>
        <authorList>
            <person name="Czajka J.J."/>
            <person name="Han Y."/>
            <person name="Kim J."/>
            <person name="Mondo S.J."/>
            <person name="Hofstad B.A."/>
            <person name="Robles A."/>
            <person name="Haridas S."/>
            <person name="Riley R."/>
            <person name="LaButti K."/>
            <person name="Pangilinan J."/>
            <person name="Andreopoulos W."/>
            <person name="Lipzen A."/>
            <person name="Yan J."/>
            <person name="Wang M."/>
            <person name="Ng V."/>
            <person name="Grigoriev I.V."/>
            <person name="Spatafora J.W."/>
            <person name="Magnuson J.K."/>
            <person name="Baker S.E."/>
            <person name="Pomraning K.R."/>
        </authorList>
    </citation>
    <scope>NUCLEOTIDE SEQUENCE [LARGE SCALE GENOMIC DNA]</scope>
    <source>
        <strain evidence="2">CBS 7786</strain>
    </source>
</reference>
<dbReference type="EMBL" id="MU971553">
    <property type="protein sequence ID" value="KAK9233906.1"/>
    <property type="molecule type" value="Genomic_DNA"/>
</dbReference>
<dbReference type="Proteomes" id="UP001433508">
    <property type="component" value="Unassembled WGS sequence"/>
</dbReference>
<organism evidence="1 2">
    <name type="scientific">Lipomyces kononenkoae</name>
    <name type="common">Yeast</name>
    <dbReference type="NCBI Taxonomy" id="34357"/>
    <lineage>
        <taxon>Eukaryota</taxon>
        <taxon>Fungi</taxon>
        <taxon>Dikarya</taxon>
        <taxon>Ascomycota</taxon>
        <taxon>Saccharomycotina</taxon>
        <taxon>Lipomycetes</taxon>
        <taxon>Lipomycetales</taxon>
        <taxon>Lipomycetaceae</taxon>
        <taxon>Lipomyces</taxon>
    </lineage>
</organism>
<protein>
    <submittedName>
        <fullName evidence="1">Uncharacterized protein</fullName>
    </submittedName>
</protein>
<proteinExistence type="predicted"/>
<name>A0ACC3SQH8_LIPKO</name>
<sequence>RFREYFYAVQEHATLVNYATIWAKVLWIACLAYMNRGTLHHRLKLTSDQTVAISEVINSLALVRDSGTVDSDLYLSATSMVAKFSVSVLHQEFDLVNRNLPSGESGVSQYLIP</sequence>
<keyword evidence="2" id="KW-1185">Reference proteome</keyword>
<feature type="non-terminal residue" evidence="1">
    <location>
        <position position="1"/>
    </location>
</feature>
<evidence type="ECO:0000313" key="1">
    <source>
        <dbReference type="EMBL" id="KAK9233906.1"/>
    </source>
</evidence>
<evidence type="ECO:0000313" key="2">
    <source>
        <dbReference type="Proteomes" id="UP001433508"/>
    </source>
</evidence>
<gene>
    <name evidence="1" type="ORF">V1525DRAFT_324631</name>
</gene>
<comment type="caution">
    <text evidence="1">The sequence shown here is derived from an EMBL/GenBank/DDBJ whole genome shotgun (WGS) entry which is preliminary data.</text>
</comment>
<accession>A0ACC3SQH8</accession>
<feature type="non-terminal residue" evidence="1">
    <location>
        <position position="113"/>
    </location>
</feature>